<reference evidence="1 2" key="1">
    <citation type="journal article" date="2019" name="Sci. Rep.">
        <title>Orb-weaving spider Araneus ventricosus genome elucidates the spidroin gene catalogue.</title>
        <authorList>
            <person name="Kono N."/>
            <person name="Nakamura H."/>
            <person name="Ohtoshi R."/>
            <person name="Moran D.A.P."/>
            <person name="Shinohara A."/>
            <person name="Yoshida Y."/>
            <person name="Fujiwara M."/>
            <person name="Mori M."/>
            <person name="Tomita M."/>
            <person name="Arakawa K."/>
        </authorList>
    </citation>
    <scope>NUCLEOTIDE SEQUENCE [LARGE SCALE GENOMIC DNA]</scope>
</reference>
<comment type="caution">
    <text evidence="1">The sequence shown here is derived from an EMBL/GenBank/DDBJ whole genome shotgun (WGS) entry which is preliminary data.</text>
</comment>
<keyword evidence="2" id="KW-1185">Reference proteome</keyword>
<name>A0A4Y2LJ56_ARAVE</name>
<organism evidence="1 2">
    <name type="scientific">Araneus ventricosus</name>
    <name type="common">Orbweaver spider</name>
    <name type="synonym">Epeira ventricosa</name>
    <dbReference type="NCBI Taxonomy" id="182803"/>
    <lineage>
        <taxon>Eukaryota</taxon>
        <taxon>Metazoa</taxon>
        <taxon>Ecdysozoa</taxon>
        <taxon>Arthropoda</taxon>
        <taxon>Chelicerata</taxon>
        <taxon>Arachnida</taxon>
        <taxon>Araneae</taxon>
        <taxon>Araneomorphae</taxon>
        <taxon>Entelegynae</taxon>
        <taxon>Araneoidea</taxon>
        <taxon>Araneidae</taxon>
        <taxon>Araneus</taxon>
    </lineage>
</organism>
<dbReference type="AlphaFoldDB" id="A0A4Y2LJ56"/>
<protein>
    <submittedName>
        <fullName evidence="1">Uncharacterized protein</fullName>
    </submittedName>
</protein>
<evidence type="ECO:0000313" key="2">
    <source>
        <dbReference type="Proteomes" id="UP000499080"/>
    </source>
</evidence>
<evidence type="ECO:0000313" key="1">
    <source>
        <dbReference type="EMBL" id="GBN14003.1"/>
    </source>
</evidence>
<accession>A0A4Y2LJ56</accession>
<dbReference type="EMBL" id="BGPR01005851">
    <property type="protein sequence ID" value="GBN14003.1"/>
    <property type="molecule type" value="Genomic_DNA"/>
</dbReference>
<sequence length="203" mass="23052">MRIGAVRSKFGFSSSFVIHSGNFYKKDFILIAPRDHRVATAATQTLCDLLRLLGTCRTHELPQLDMQGGDRSCNFGRASPKKSVVNEKNPMRIGAKVVQKLDNSFARYPSSGNFMRFLSIAHSEIIAANSSSKTLVPVYYGLVGTCRTDELLQLICRRDCPCTSWSRRSKIRRQMRKIHENWRCAVQKFDFHSCSLSITQEIL</sequence>
<gene>
    <name evidence="1" type="ORF">AVEN_247503_1</name>
</gene>
<dbReference type="Proteomes" id="UP000499080">
    <property type="component" value="Unassembled WGS sequence"/>
</dbReference>
<proteinExistence type="predicted"/>